<keyword evidence="1" id="KW-0472">Membrane</keyword>
<organism evidence="3 4">
    <name type="scientific">Haloferula helveola</name>
    <dbReference type="NCBI Taxonomy" id="490095"/>
    <lineage>
        <taxon>Bacteria</taxon>
        <taxon>Pseudomonadati</taxon>
        <taxon>Verrucomicrobiota</taxon>
        <taxon>Verrucomicrobiia</taxon>
        <taxon>Verrucomicrobiales</taxon>
        <taxon>Verrucomicrobiaceae</taxon>
        <taxon>Haloferula</taxon>
    </lineage>
</organism>
<feature type="transmembrane region" description="Helical" evidence="1">
    <location>
        <begin position="230"/>
        <end position="250"/>
    </location>
</feature>
<keyword evidence="1" id="KW-0812">Transmembrane</keyword>
<keyword evidence="4" id="KW-1185">Reference proteome</keyword>
<feature type="transmembrane region" description="Helical" evidence="1">
    <location>
        <begin position="107"/>
        <end position="128"/>
    </location>
</feature>
<dbReference type="Pfam" id="PF14237">
    <property type="entry name" value="GYF_2"/>
    <property type="match status" value="1"/>
</dbReference>
<feature type="domain" description="GYF" evidence="2">
    <location>
        <begin position="7"/>
        <end position="54"/>
    </location>
</feature>
<dbReference type="EMBL" id="AP024702">
    <property type="protein sequence ID" value="BCX49762.1"/>
    <property type="molecule type" value="Genomic_DNA"/>
</dbReference>
<proteinExistence type="predicted"/>
<dbReference type="InterPro" id="IPR025640">
    <property type="entry name" value="GYF_2"/>
</dbReference>
<name>A0ABN6HBA5_9BACT</name>
<accession>A0ABN6HBA5</accession>
<feature type="transmembrane region" description="Helical" evidence="1">
    <location>
        <begin position="185"/>
        <end position="204"/>
    </location>
</feature>
<dbReference type="Proteomes" id="UP001374893">
    <property type="component" value="Chromosome"/>
</dbReference>
<dbReference type="RefSeq" id="WP_338686503.1">
    <property type="nucleotide sequence ID" value="NZ_AP024702.1"/>
</dbReference>
<evidence type="ECO:0000313" key="3">
    <source>
        <dbReference type="EMBL" id="BCX49762.1"/>
    </source>
</evidence>
<gene>
    <name evidence="3" type="ORF">HAHE_36700</name>
</gene>
<feature type="transmembrane region" description="Helical" evidence="1">
    <location>
        <begin position="140"/>
        <end position="165"/>
    </location>
</feature>
<evidence type="ECO:0000256" key="1">
    <source>
        <dbReference type="SAM" id="Phobius"/>
    </source>
</evidence>
<sequence>MSTEAQWYVMQEDQQLGPYTGEQLVSFATGGNITRESLVWAEGMENWLPAGEVEGVFPVQAQPVAQATASPAGFNVNPYAAPATGMTTQTVQPGGEYPHVSVKGASFGMWLGLLLTAVALIIIPIALIGSQGDRMSNGAAGILSILMIGGYVLNLFVAILGYIYLYRVWKCIENGGFARASAGKAIGFMFIPLFNLYWIFQAFYGLSVDWNKTVEAYPELAPAPRLSEGLFMTFCILMIVFYPVAIFLAFPVMAQICKGINFFAFRPTKHLGGTGFSLR</sequence>
<keyword evidence="1" id="KW-1133">Transmembrane helix</keyword>
<protein>
    <recommendedName>
        <fullName evidence="2">GYF domain-containing protein</fullName>
    </recommendedName>
</protein>
<reference evidence="3 4" key="1">
    <citation type="submission" date="2021-06" db="EMBL/GenBank/DDBJ databases">
        <title>Complete genome of Haloferula helveola possessing various polysaccharide degrading enzymes.</title>
        <authorList>
            <person name="Takami H."/>
            <person name="Huang C."/>
            <person name="Hamasaki K."/>
        </authorList>
    </citation>
    <scope>NUCLEOTIDE SEQUENCE [LARGE SCALE GENOMIC DNA]</scope>
    <source>
        <strain evidence="3 4">CN-1</strain>
    </source>
</reference>
<evidence type="ECO:0000259" key="2">
    <source>
        <dbReference type="Pfam" id="PF14237"/>
    </source>
</evidence>
<evidence type="ECO:0000313" key="4">
    <source>
        <dbReference type="Proteomes" id="UP001374893"/>
    </source>
</evidence>